<dbReference type="PANTHER" id="PTHR46211:SF14">
    <property type="entry name" value="GLYCEROPHOSPHODIESTER PHOSPHODIESTERASE"/>
    <property type="match status" value="1"/>
</dbReference>
<evidence type="ECO:0000259" key="2">
    <source>
        <dbReference type="PROSITE" id="PS51704"/>
    </source>
</evidence>
<organism evidence="3 4">
    <name type="scientific">Variovorax paradoxus</name>
    <dbReference type="NCBI Taxonomy" id="34073"/>
    <lineage>
        <taxon>Bacteria</taxon>
        <taxon>Pseudomonadati</taxon>
        <taxon>Pseudomonadota</taxon>
        <taxon>Betaproteobacteria</taxon>
        <taxon>Burkholderiales</taxon>
        <taxon>Comamonadaceae</taxon>
        <taxon>Variovorax</taxon>
    </lineage>
</organism>
<dbReference type="Pfam" id="PF03009">
    <property type="entry name" value="GDPD"/>
    <property type="match status" value="1"/>
</dbReference>
<proteinExistence type="predicted"/>
<dbReference type="SUPFAM" id="SSF51695">
    <property type="entry name" value="PLC-like phosphodiesterases"/>
    <property type="match status" value="1"/>
</dbReference>
<gene>
    <name evidence="3" type="ORF">GOQ09_18685</name>
</gene>
<reference evidence="3 4" key="1">
    <citation type="submission" date="2019-12" db="EMBL/GenBank/DDBJ databases">
        <title>Hybrid Genome Assemblies of two High G+C Isolates from Undergraduate Microbiology Courses.</title>
        <authorList>
            <person name="Ne Ville C.J."/>
            <person name="Enright D."/>
            <person name="Hernandez I."/>
            <person name="Dodsworth J."/>
            <person name="Orwin P.M."/>
        </authorList>
    </citation>
    <scope>NUCLEOTIDE SEQUENCE [LARGE SCALE GENOMIC DNA]</scope>
    <source>
        <strain evidence="3 4">CSUSB</strain>
    </source>
</reference>
<dbReference type="InterPro" id="IPR017946">
    <property type="entry name" value="PLC-like_Pdiesterase_TIM-brl"/>
</dbReference>
<protein>
    <submittedName>
        <fullName evidence="3">Glycerophosphodiester phosphodiesterase</fullName>
    </submittedName>
</protein>
<keyword evidence="1" id="KW-0732">Signal</keyword>
<evidence type="ECO:0000313" key="4">
    <source>
        <dbReference type="Proteomes" id="UP000425817"/>
    </source>
</evidence>
<dbReference type="PROSITE" id="PS51704">
    <property type="entry name" value="GP_PDE"/>
    <property type="match status" value="1"/>
</dbReference>
<dbReference type="EMBL" id="CP046622">
    <property type="protein sequence ID" value="QGW83482.1"/>
    <property type="molecule type" value="Genomic_DNA"/>
</dbReference>
<dbReference type="CDD" id="cd08567">
    <property type="entry name" value="GDPD_SpGDE_like"/>
    <property type="match status" value="1"/>
</dbReference>
<dbReference type="OrthoDB" id="9795622at2"/>
<feature type="signal peptide" evidence="1">
    <location>
        <begin position="1"/>
        <end position="16"/>
    </location>
</feature>
<sequence length="330" mass="35305">MKIPLLAAALLIASCAAILPTAKQHFDLQAHRGGRGLAPENTLAAFSKAIDLGVTTLELDIGLTADGVVVISHDTALNADHTRDANGAWLASKTGPAVRSLTLAQLQSYDVGRLNPTSNYGKQFALQQPRDGERIPTLAALFDHVRARGASAATVRFNIETKIDPTRPDDTAAPEPMVRALLAEIDKAQMGGRVTIQSFDWRTLALVGQLAPQLPRAYLSSPRTLKDSRWTAGLNAADFASTPQLVKAAAGKPGAPVAWSPAYADLTPAAIKEAQKLGFKVLPWTVNQRADMLRLMEWGVDGIITDYPDVLRDLMRERGLSLPPPGKAGT</sequence>
<accession>A0A6I6HL40</accession>
<dbReference type="Proteomes" id="UP000425817">
    <property type="component" value="Chromosome"/>
</dbReference>
<feature type="chain" id="PRO_5026141401" evidence="1">
    <location>
        <begin position="17"/>
        <end position="330"/>
    </location>
</feature>
<name>A0A6I6HL40_VARPD</name>
<feature type="domain" description="GP-PDE" evidence="2">
    <location>
        <begin position="26"/>
        <end position="315"/>
    </location>
</feature>
<evidence type="ECO:0000256" key="1">
    <source>
        <dbReference type="SAM" id="SignalP"/>
    </source>
</evidence>
<dbReference type="PROSITE" id="PS51257">
    <property type="entry name" value="PROKAR_LIPOPROTEIN"/>
    <property type="match status" value="1"/>
</dbReference>
<dbReference type="GO" id="GO:0008081">
    <property type="term" value="F:phosphoric diester hydrolase activity"/>
    <property type="evidence" value="ECO:0007669"/>
    <property type="project" value="InterPro"/>
</dbReference>
<dbReference type="Gene3D" id="3.20.20.190">
    <property type="entry name" value="Phosphatidylinositol (PI) phosphodiesterase"/>
    <property type="match status" value="1"/>
</dbReference>
<dbReference type="GO" id="GO:0006629">
    <property type="term" value="P:lipid metabolic process"/>
    <property type="evidence" value="ECO:0007669"/>
    <property type="project" value="InterPro"/>
</dbReference>
<dbReference type="RefSeq" id="WP_157614879.1">
    <property type="nucleotide sequence ID" value="NZ_CP046622.1"/>
</dbReference>
<dbReference type="InterPro" id="IPR030395">
    <property type="entry name" value="GP_PDE_dom"/>
</dbReference>
<dbReference type="PANTHER" id="PTHR46211">
    <property type="entry name" value="GLYCEROPHOSPHORYL DIESTER PHOSPHODIESTERASE"/>
    <property type="match status" value="1"/>
</dbReference>
<evidence type="ECO:0000313" key="3">
    <source>
        <dbReference type="EMBL" id="QGW83482.1"/>
    </source>
</evidence>
<dbReference type="AlphaFoldDB" id="A0A6I6HL40"/>